<comment type="subcellular location">
    <subcellularLocation>
        <location evidence="3">Cytoplasm</location>
    </subcellularLocation>
</comment>
<dbReference type="InterPro" id="IPR036847">
    <property type="entry name" value="RimP_C_sf"/>
</dbReference>
<evidence type="ECO:0000259" key="4">
    <source>
        <dbReference type="Pfam" id="PF02576"/>
    </source>
</evidence>
<dbReference type="OrthoDB" id="9805006at2"/>
<dbReference type="Pfam" id="PF02576">
    <property type="entry name" value="RimP_N"/>
    <property type="match status" value="1"/>
</dbReference>
<feature type="domain" description="Ribosome maturation factor RimP C-terminal" evidence="5">
    <location>
        <begin position="83"/>
        <end position="150"/>
    </location>
</feature>
<name>A0A3N0I3R4_9FIRM</name>
<evidence type="ECO:0000256" key="2">
    <source>
        <dbReference type="ARBA" id="ARBA00022517"/>
    </source>
</evidence>
<comment type="caution">
    <text evidence="6">The sequence shown here is derived from an EMBL/GenBank/DDBJ whole genome shotgun (WGS) entry which is preliminary data.</text>
</comment>
<dbReference type="PANTHER" id="PTHR33867">
    <property type="entry name" value="RIBOSOME MATURATION FACTOR RIMP"/>
    <property type="match status" value="1"/>
</dbReference>
<comment type="similarity">
    <text evidence="3">Belongs to the RimP family.</text>
</comment>
<dbReference type="GO" id="GO:0006412">
    <property type="term" value="P:translation"/>
    <property type="evidence" value="ECO:0007669"/>
    <property type="project" value="TreeGrafter"/>
</dbReference>
<keyword evidence="7" id="KW-1185">Reference proteome</keyword>
<organism evidence="6 7">
    <name type="scientific">Absicoccus porci</name>
    <dbReference type="NCBI Taxonomy" id="2486576"/>
    <lineage>
        <taxon>Bacteria</taxon>
        <taxon>Bacillati</taxon>
        <taxon>Bacillota</taxon>
        <taxon>Erysipelotrichia</taxon>
        <taxon>Erysipelotrichales</taxon>
        <taxon>Erysipelotrichaceae</taxon>
        <taxon>Absicoccus</taxon>
    </lineage>
</organism>
<dbReference type="EMBL" id="RJQC01000001">
    <property type="protein sequence ID" value="RNM31557.1"/>
    <property type="molecule type" value="Genomic_DNA"/>
</dbReference>
<sequence>MDDLKQWIEPILAENGCRLYALEWLTNEKPPLLRISIEKLKGPVDLDTCAICSDAIGTMLDEKDWYQAEYNLEVCSPGAEHELTTDEQIQAAIGSYVYAKLKDPKQGVDHVLGDLVSADTDSIVIAYNVKGRKKKIEIERSNLAMIMTAVKV</sequence>
<dbReference type="InterPro" id="IPR028989">
    <property type="entry name" value="RimP_N"/>
</dbReference>
<gene>
    <name evidence="3" type="primary">rimP</name>
    <name evidence="6" type="ORF">EDX97_03080</name>
</gene>
<dbReference type="HAMAP" id="MF_01077">
    <property type="entry name" value="RimP"/>
    <property type="match status" value="1"/>
</dbReference>
<keyword evidence="1 3" id="KW-0963">Cytoplasm</keyword>
<dbReference type="Proteomes" id="UP000276568">
    <property type="component" value="Unassembled WGS sequence"/>
</dbReference>
<evidence type="ECO:0000256" key="3">
    <source>
        <dbReference type="HAMAP-Rule" id="MF_01077"/>
    </source>
</evidence>
<dbReference type="AlphaFoldDB" id="A0A3N0I3R4"/>
<dbReference type="Pfam" id="PF17384">
    <property type="entry name" value="DUF150_C"/>
    <property type="match status" value="1"/>
</dbReference>
<protein>
    <recommendedName>
        <fullName evidence="3">Ribosome maturation factor RimP</fullName>
    </recommendedName>
</protein>
<dbReference type="Gene3D" id="3.30.300.70">
    <property type="entry name" value="RimP-like superfamily, N-terminal"/>
    <property type="match status" value="1"/>
</dbReference>
<dbReference type="RefSeq" id="WP_128519720.1">
    <property type="nucleotide sequence ID" value="NZ_JALFCT010000029.1"/>
</dbReference>
<dbReference type="InterPro" id="IPR003728">
    <property type="entry name" value="Ribosome_maturation_RimP"/>
</dbReference>
<dbReference type="PANTHER" id="PTHR33867:SF1">
    <property type="entry name" value="RIBOSOME MATURATION FACTOR RIMP"/>
    <property type="match status" value="1"/>
</dbReference>
<dbReference type="Gene3D" id="2.30.30.180">
    <property type="entry name" value="Ribosome maturation factor RimP, C-terminal domain"/>
    <property type="match status" value="1"/>
</dbReference>
<evidence type="ECO:0000313" key="7">
    <source>
        <dbReference type="Proteomes" id="UP000276568"/>
    </source>
</evidence>
<accession>A0A3N0I3R4</accession>
<proteinExistence type="inferred from homology"/>
<dbReference type="GO" id="GO:0000028">
    <property type="term" value="P:ribosomal small subunit assembly"/>
    <property type="evidence" value="ECO:0007669"/>
    <property type="project" value="TreeGrafter"/>
</dbReference>
<keyword evidence="2 3" id="KW-0690">Ribosome biogenesis</keyword>
<dbReference type="InterPro" id="IPR028998">
    <property type="entry name" value="RimP_C"/>
</dbReference>
<feature type="domain" description="Ribosome maturation factor RimP N-terminal" evidence="4">
    <location>
        <begin position="8"/>
        <end position="80"/>
    </location>
</feature>
<evidence type="ECO:0000256" key="1">
    <source>
        <dbReference type="ARBA" id="ARBA00022490"/>
    </source>
</evidence>
<dbReference type="SUPFAM" id="SSF74942">
    <property type="entry name" value="YhbC-like, C-terminal domain"/>
    <property type="match status" value="1"/>
</dbReference>
<evidence type="ECO:0000259" key="5">
    <source>
        <dbReference type="Pfam" id="PF17384"/>
    </source>
</evidence>
<evidence type="ECO:0000313" key="6">
    <source>
        <dbReference type="EMBL" id="RNM31557.1"/>
    </source>
</evidence>
<dbReference type="InterPro" id="IPR035956">
    <property type="entry name" value="RimP_N_sf"/>
</dbReference>
<comment type="function">
    <text evidence="3">Required for maturation of 30S ribosomal subunits.</text>
</comment>
<dbReference type="SUPFAM" id="SSF75420">
    <property type="entry name" value="YhbC-like, N-terminal domain"/>
    <property type="match status" value="1"/>
</dbReference>
<dbReference type="CDD" id="cd01734">
    <property type="entry name" value="YlxS_C"/>
    <property type="match status" value="1"/>
</dbReference>
<dbReference type="GO" id="GO:0005829">
    <property type="term" value="C:cytosol"/>
    <property type="evidence" value="ECO:0007669"/>
    <property type="project" value="TreeGrafter"/>
</dbReference>
<reference evidence="6 7" key="1">
    <citation type="submission" date="2018-11" db="EMBL/GenBank/DDBJ databases">
        <title>Clostridium sp. nov., a member of the family Erysipelotrichaceae isolated from pig faeces.</title>
        <authorList>
            <person name="Chang Y.-H."/>
        </authorList>
    </citation>
    <scope>NUCLEOTIDE SEQUENCE [LARGE SCALE GENOMIC DNA]</scope>
    <source>
        <strain evidence="6 7">YH-panp20</strain>
    </source>
</reference>